<feature type="signal peptide" evidence="1">
    <location>
        <begin position="1"/>
        <end position="26"/>
    </location>
</feature>
<dbReference type="PROSITE" id="PS51257">
    <property type="entry name" value="PROKAR_LIPOPROTEIN"/>
    <property type="match status" value="1"/>
</dbReference>
<reference evidence="2" key="1">
    <citation type="journal article" date="2014" name="Int. J. Syst. Evol. Microbiol.">
        <title>Complete genome sequence of Corynebacterium casei LMG S-19264T (=DSM 44701T), isolated from a smear-ripened cheese.</title>
        <authorList>
            <consortium name="US DOE Joint Genome Institute (JGI-PGF)"/>
            <person name="Walter F."/>
            <person name="Albersmeier A."/>
            <person name="Kalinowski J."/>
            <person name="Ruckert C."/>
        </authorList>
    </citation>
    <scope>NUCLEOTIDE SEQUENCE</scope>
    <source>
        <strain evidence="2">KCTC 32513</strain>
    </source>
</reference>
<accession>A0A8J3CQF6</accession>
<feature type="chain" id="PRO_5035165072" description="DUF2946 domain-containing protein" evidence="1">
    <location>
        <begin position="27"/>
        <end position="164"/>
    </location>
</feature>
<protein>
    <recommendedName>
        <fullName evidence="4">DUF2946 domain-containing protein</fullName>
    </recommendedName>
</protein>
<evidence type="ECO:0000313" key="2">
    <source>
        <dbReference type="EMBL" id="GHA94086.1"/>
    </source>
</evidence>
<dbReference type="EMBL" id="BMZH01000005">
    <property type="protein sequence ID" value="GHA94086.1"/>
    <property type="molecule type" value="Genomic_DNA"/>
</dbReference>
<dbReference type="Proteomes" id="UP000634004">
    <property type="component" value="Unassembled WGS sequence"/>
</dbReference>
<evidence type="ECO:0000256" key="1">
    <source>
        <dbReference type="SAM" id="SignalP"/>
    </source>
</evidence>
<evidence type="ECO:0008006" key="4">
    <source>
        <dbReference type="Google" id="ProtNLM"/>
    </source>
</evidence>
<gene>
    <name evidence="2" type="ORF">GCM10009069_16520</name>
</gene>
<sequence length="164" mass="17303">MALGQMKALISIAVATLFGVMQIVCACLPAATSADLLPTSASSHTSHMAMSKAGMSAQSHGEHSAHGTSIMAMDMDDADRESRADDDHDHAMDCVHCDTDLTNASVSDIPTPSVVDVPQPELVFVMADPTPRYRAGMAATNLSGLRWRDPPRSTPVSLNTLALI</sequence>
<dbReference type="RefSeq" id="WP_189497281.1">
    <property type="nucleotide sequence ID" value="NZ_BMZH01000005.1"/>
</dbReference>
<dbReference type="AlphaFoldDB" id="A0A8J3CQF6"/>
<name>A0A8J3CQF6_9PROT</name>
<comment type="caution">
    <text evidence="2">The sequence shown here is derived from an EMBL/GenBank/DDBJ whole genome shotgun (WGS) entry which is preliminary data.</text>
</comment>
<evidence type="ECO:0000313" key="3">
    <source>
        <dbReference type="Proteomes" id="UP000634004"/>
    </source>
</evidence>
<reference evidence="2" key="2">
    <citation type="submission" date="2020-09" db="EMBL/GenBank/DDBJ databases">
        <authorList>
            <person name="Sun Q."/>
            <person name="Kim S."/>
        </authorList>
    </citation>
    <scope>NUCLEOTIDE SEQUENCE</scope>
    <source>
        <strain evidence="2">KCTC 32513</strain>
    </source>
</reference>
<organism evidence="2 3">
    <name type="scientific">Algimonas arctica</name>
    <dbReference type="NCBI Taxonomy" id="1479486"/>
    <lineage>
        <taxon>Bacteria</taxon>
        <taxon>Pseudomonadati</taxon>
        <taxon>Pseudomonadota</taxon>
        <taxon>Alphaproteobacteria</taxon>
        <taxon>Maricaulales</taxon>
        <taxon>Robiginitomaculaceae</taxon>
        <taxon>Algimonas</taxon>
    </lineage>
</organism>
<proteinExistence type="predicted"/>
<keyword evidence="1" id="KW-0732">Signal</keyword>
<keyword evidence="3" id="KW-1185">Reference proteome</keyword>